<organism evidence="1 2">
    <name type="scientific">Hygrophoropsis aurantiaca</name>
    <dbReference type="NCBI Taxonomy" id="72124"/>
    <lineage>
        <taxon>Eukaryota</taxon>
        <taxon>Fungi</taxon>
        <taxon>Dikarya</taxon>
        <taxon>Basidiomycota</taxon>
        <taxon>Agaricomycotina</taxon>
        <taxon>Agaricomycetes</taxon>
        <taxon>Agaricomycetidae</taxon>
        <taxon>Boletales</taxon>
        <taxon>Coniophorineae</taxon>
        <taxon>Hygrophoropsidaceae</taxon>
        <taxon>Hygrophoropsis</taxon>
    </lineage>
</organism>
<keyword evidence="2" id="KW-1185">Reference proteome</keyword>
<gene>
    <name evidence="1" type="ORF">BJ138DRAFT_492172</name>
</gene>
<accession>A0ACB8AMZ2</accession>
<reference evidence="1" key="1">
    <citation type="journal article" date="2021" name="New Phytol.">
        <title>Evolutionary innovations through gain and loss of genes in the ectomycorrhizal Boletales.</title>
        <authorList>
            <person name="Wu G."/>
            <person name="Miyauchi S."/>
            <person name="Morin E."/>
            <person name="Kuo A."/>
            <person name="Drula E."/>
            <person name="Varga T."/>
            <person name="Kohler A."/>
            <person name="Feng B."/>
            <person name="Cao Y."/>
            <person name="Lipzen A."/>
            <person name="Daum C."/>
            <person name="Hundley H."/>
            <person name="Pangilinan J."/>
            <person name="Johnson J."/>
            <person name="Barry K."/>
            <person name="LaButti K."/>
            <person name="Ng V."/>
            <person name="Ahrendt S."/>
            <person name="Min B."/>
            <person name="Choi I.G."/>
            <person name="Park H."/>
            <person name="Plett J.M."/>
            <person name="Magnuson J."/>
            <person name="Spatafora J.W."/>
            <person name="Nagy L.G."/>
            <person name="Henrissat B."/>
            <person name="Grigoriev I.V."/>
            <person name="Yang Z.L."/>
            <person name="Xu J."/>
            <person name="Martin F.M."/>
        </authorList>
    </citation>
    <scope>NUCLEOTIDE SEQUENCE</scope>
    <source>
        <strain evidence="1">ATCC 28755</strain>
    </source>
</reference>
<dbReference type="Proteomes" id="UP000790377">
    <property type="component" value="Unassembled WGS sequence"/>
</dbReference>
<sequence length="98" mass="11357">MSGRRIIWHQLLVSCSHLSQAQPDLHAMESMLRSRKVVGCPVKLGLSAWPIHDYSKRDLNLVQVERMTLRGNRLSWEESATCFFLGYVSPEEEVWCRV</sequence>
<evidence type="ECO:0000313" key="2">
    <source>
        <dbReference type="Proteomes" id="UP000790377"/>
    </source>
</evidence>
<comment type="caution">
    <text evidence="1">The sequence shown here is derived from an EMBL/GenBank/DDBJ whole genome shotgun (WGS) entry which is preliminary data.</text>
</comment>
<proteinExistence type="predicted"/>
<protein>
    <submittedName>
        <fullName evidence="1">Uncharacterized protein</fullName>
    </submittedName>
</protein>
<name>A0ACB8AMZ2_9AGAM</name>
<evidence type="ECO:0000313" key="1">
    <source>
        <dbReference type="EMBL" id="KAH7914098.1"/>
    </source>
</evidence>
<dbReference type="EMBL" id="MU267619">
    <property type="protein sequence ID" value="KAH7914098.1"/>
    <property type="molecule type" value="Genomic_DNA"/>
</dbReference>